<keyword evidence="2" id="KW-0378">Hydrolase</keyword>
<sequence length="248" mass="28438">MNALSWNCRGLGGPRKLKFLQDALLATRSSVVFLSETKASMRRVNHFMRDFPYHNFHAEPARGISGGLCLIWDSTTIVQILNTSLSYICARICPKDKPPWVLVGVYGDPEHNENPLLWETLTQLIALYGSVCLIGDFNEIVSTDEKYGGRNRLTADGERFKQFIFEAGLVDLGYKGPAFTWTNKRHVSEAIYQRLDRALATPQWLQNYPNAYVNHLPLIHSDHCPILLRLKPLQAVNKDFKFEHWWFS</sequence>
<keyword evidence="3" id="KW-1185">Reference proteome</keyword>
<accession>A0AAV8HXA3</accession>
<dbReference type="Proteomes" id="UP001140206">
    <property type="component" value="Chromosome 1"/>
</dbReference>
<dbReference type="Pfam" id="PF03372">
    <property type="entry name" value="Exo_endo_phos"/>
    <property type="match status" value="1"/>
</dbReference>
<dbReference type="SUPFAM" id="SSF56219">
    <property type="entry name" value="DNase I-like"/>
    <property type="match status" value="1"/>
</dbReference>
<comment type="caution">
    <text evidence="2">The sequence shown here is derived from an EMBL/GenBank/DDBJ whole genome shotgun (WGS) entry which is preliminary data.</text>
</comment>
<evidence type="ECO:0000259" key="1">
    <source>
        <dbReference type="Pfam" id="PF03372"/>
    </source>
</evidence>
<dbReference type="InterPro" id="IPR005135">
    <property type="entry name" value="Endo/exonuclease/phosphatase"/>
</dbReference>
<keyword evidence="2" id="KW-0540">Nuclease</keyword>
<dbReference type="GO" id="GO:0004519">
    <property type="term" value="F:endonuclease activity"/>
    <property type="evidence" value="ECO:0007669"/>
    <property type="project" value="UniProtKB-KW"/>
</dbReference>
<protein>
    <submittedName>
        <fullName evidence="2">Endonuclease/exonuclease/phosphatase family protein</fullName>
    </submittedName>
</protein>
<keyword evidence="2" id="KW-0255">Endonuclease</keyword>
<dbReference type="InterPro" id="IPR036691">
    <property type="entry name" value="Endo/exonu/phosph_ase_sf"/>
</dbReference>
<evidence type="ECO:0000313" key="2">
    <source>
        <dbReference type="EMBL" id="KAJ4821091.1"/>
    </source>
</evidence>
<dbReference type="EMBL" id="JAMFTS010000001">
    <property type="protein sequence ID" value="KAJ4821091.1"/>
    <property type="molecule type" value="Genomic_DNA"/>
</dbReference>
<evidence type="ECO:0000313" key="3">
    <source>
        <dbReference type="Proteomes" id="UP001140206"/>
    </source>
</evidence>
<feature type="domain" description="Endonuclease/exonuclease/phosphatase" evidence="1">
    <location>
        <begin position="4"/>
        <end position="207"/>
    </location>
</feature>
<proteinExistence type="predicted"/>
<gene>
    <name evidence="2" type="ORF">LUZ62_033657</name>
</gene>
<dbReference type="AlphaFoldDB" id="A0AAV8HXA3"/>
<dbReference type="PANTHER" id="PTHR33710">
    <property type="entry name" value="BNAC02G09200D PROTEIN"/>
    <property type="match status" value="1"/>
</dbReference>
<reference evidence="2" key="1">
    <citation type="submission" date="2022-08" db="EMBL/GenBank/DDBJ databases">
        <authorList>
            <person name="Marques A."/>
        </authorList>
    </citation>
    <scope>NUCLEOTIDE SEQUENCE</scope>
    <source>
        <strain evidence="2">RhyPub2mFocal</strain>
        <tissue evidence="2">Leaves</tissue>
    </source>
</reference>
<name>A0AAV8HXA3_9POAL</name>
<dbReference type="PANTHER" id="PTHR33710:SF71">
    <property type="entry name" value="ENDONUCLEASE_EXONUCLEASE_PHOSPHATASE DOMAIN-CONTAINING PROTEIN"/>
    <property type="match status" value="1"/>
</dbReference>
<organism evidence="2 3">
    <name type="scientific">Rhynchospora pubera</name>
    <dbReference type="NCBI Taxonomy" id="906938"/>
    <lineage>
        <taxon>Eukaryota</taxon>
        <taxon>Viridiplantae</taxon>
        <taxon>Streptophyta</taxon>
        <taxon>Embryophyta</taxon>
        <taxon>Tracheophyta</taxon>
        <taxon>Spermatophyta</taxon>
        <taxon>Magnoliopsida</taxon>
        <taxon>Liliopsida</taxon>
        <taxon>Poales</taxon>
        <taxon>Cyperaceae</taxon>
        <taxon>Cyperoideae</taxon>
        <taxon>Rhynchosporeae</taxon>
        <taxon>Rhynchospora</taxon>
    </lineage>
</organism>
<dbReference type="Gene3D" id="3.60.10.10">
    <property type="entry name" value="Endonuclease/exonuclease/phosphatase"/>
    <property type="match status" value="1"/>
</dbReference>